<feature type="non-terminal residue" evidence="1">
    <location>
        <position position="1"/>
    </location>
</feature>
<keyword evidence="2" id="KW-1185">Reference proteome</keyword>
<dbReference type="Proteomes" id="UP000685013">
    <property type="component" value="Chromosome 3"/>
</dbReference>
<protein>
    <submittedName>
        <fullName evidence="1">Uncharacterized protein</fullName>
    </submittedName>
</protein>
<reference evidence="1 2" key="1">
    <citation type="journal article" date="2021" name="Hortic Res">
        <title>The domestication of Cucurbita argyrosperma as revealed by the genome of its wild relative.</title>
        <authorList>
            <person name="Barrera-Redondo J."/>
            <person name="Sanchez-de la Vega G."/>
            <person name="Aguirre-Liguori J.A."/>
            <person name="Castellanos-Morales G."/>
            <person name="Gutierrez-Guerrero Y.T."/>
            <person name="Aguirre-Dugua X."/>
            <person name="Aguirre-Planter E."/>
            <person name="Tenaillon M.I."/>
            <person name="Lira-Saade R."/>
            <person name="Eguiarte L.E."/>
        </authorList>
    </citation>
    <scope>NUCLEOTIDE SEQUENCE [LARGE SCALE GENOMIC DNA]</scope>
    <source>
        <strain evidence="1">JBR-2021</strain>
    </source>
</reference>
<dbReference type="AlphaFoldDB" id="A0AAV6NYL1"/>
<evidence type="ECO:0000313" key="2">
    <source>
        <dbReference type="Proteomes" id="UP000685013"/>
    </source>
</evidence>
<gene>
    <name evidence="1" type="ORF">SDJN03_04062</name>
</gene>
<accession>A0AAV6NYL1</accession>
<evidence type="ECO:0000313" key="1">
    <source>
        <dbReference type="EMBL" id="KAG6603453.1"/>
    </source>
</evidence>
<comment type="caution">
    <text evidence="1">The sequence shown here is derived from an EMBL/GenBank/DDBJ whole genome shotgun (WGS) entry which is preliminary data.</text>
</comment>
<proteinExistence type="predicted"/>
<organism evidence="1 2">
    <name type="scientific">Cucurbita argyrosperma subsp. sororia</name>
    <dbReference type="NCBI Taxonomy" id="37648"/>
    <lineage>
        <taxon>Eukaryota</taxon>
        <taxon>Viridiplantae</taxon>
        <taxon>Streptophyta</taxon>
        <taxon>Embryophyta</taxon>
        <taxon>Tracheophyta</taxon>
        <taxon>Spermatophyta</taxon>
        <taxon>Magnoliopsida</taxon>
        <taxon>eudicotyledons</taxon>
        <taxon>Gunneridae</taxon>
        <taxon>Pentapetalae</taxon>
        <taxon>rosids</taxon>
        <taxon>fabids</taxon>
        <taxon>Cucurbitales</taxon>
        <taxon>Cucurbitaceae</taxon>
        <taxon>Cucurbiteae</taxon>
        <taxon>Cucurbita</taxon>
    </lineage>
</organism>
<sequence>MEELALLTITIGRKGGQSRWGHSHSTFHIQHTIHFLSHLLSSLSHLHFSLSSVFFFPSFANFPSPESGLAVFNFGFFLRFLDKVNWRASKRFICTY</sequence>
<dbReference type="EMBL" id="JAGKQH010000003">
    <property type="protein sequence ID" value="KAG6603453.1"/>
    <property type="molecule type" value="Genomic_DNA"/>
</dbReference>
<name>A0AAV6NYL1_9ROSI</name>